<keyword evidence="5" id="KW-0456">Lyase</keyword>
<dbReference type="InterPro" id="IPR002820">
    <property type="entry name" value="Mopterin_CF_biosynth-C_dom"/>
</dbReference>
<dbReference type="NCBIfam" id="NF006870">
    <property type="entry name" value="PRK09364.1"/>
    <property type="match status" value="1"/>
</dbReference>
<keyword evidence="4" id="KW-0501">Molybdenum cofactor biosynthesis</keyword>
<dbReference type="GO" id="GO:0006777">
    <property type="term" value="P:Mo-molybdopterin cofactor biosynthetic process"/>
    <property type="evidence" value="ECO:0007669"/>
    <property type="project" value="UniProtKB-KW"/>
</dbReference>
<comment type="pathway">
    <text evidence="2">Cofactor biosynthesis; molybdopterin biosynthesis.</text>
</comment>
<comment type="function">
    <text evidence="6">Catalyzes the conversion of (8S)-3',8-cyclo-7,8-dihydroguanosine 5'-triphosphate to cyclic pyranopterin monophosphate (cPMP).</text>
</comment>
<dbReference type="OrthoDB" id="9794429at2"/>
<evidence type="ECO:0000256" key="4">
    <source>
        <dbReference type="ARBA" id="ARBA00023150"/>
    </source>
</evidence>
<protein>
    <recommendedName>
        <fullName evidence="3">cyclic pyranopterin monophosphate synthase</fullName>
        <ecNumber evidence="3">4.6.1.17</ecNumber>
    </recommendedName>
</protein>
<dbReference type="GO" id="GO:0061798">
    <property type="term" value="F:GTP 3',8'-cyclase activity"/>
    <property type="evidence" value="ECO:0007669"/>
    <property type="project" value="TreeGrafter"/>
</dbReference>
<reference evidence="9 10" key="1">
    <citation type="journal article" date="2012" name="Int. J. Syst. Evol. Microbiol.">
        <title>Flammeovirga pacifica sp. nov., isolated from deep-sea sediment.</title>
        <authorList>
            <person name="Xu H."/>
            <person name="Fu Y."/>
            <person name="Yang N."/>
            <person name="Ding Z."/>
            <person name="Lai Q."/>
            <person name="Zeng R."/>
        </authorList>
    </citation>
    <scope>NUCLEOTIDE SEQUENCE [LARGE SCALE GENOMIC DNA]</scope>
    <source>
        <strain evidence="10">DSM 24597 / LMG 26175 / WPAGA1</strain>
    </source>
</reference>
<dbReference type="PANTHER" id="PTHR22960:SF0">
    <property type="entry name" value="MOLYBDENUM COFACTOR BIOSYNTHESIS PROTEIN 1"/>
    <property type="match status" value="1"/>
</dbReference>
<dbReference type="STRING" id="915059.NH26_06535"/>
<accession>A0A1S1Z5A5</accession>
<dbReference type="AlphaFoldDB" id="A0A1S1Z5A5"/>
<evidence type="ECO:0000256" key="2">
    <source>
        <dbReference type="ARBA" id="ARBA00005046"/>
    </source>
</evidence>
<dbReference type="SUPFAM" id="SSF55040">
    <property type="entry name" value="Molybdenum cofactor biosynthesis protein C, MoaC"/>
    <property type="match status" value="1"/>
</dbReference>
<dbReference type="EC" id="4.6.1.17" evidence="3"/>
<feature type="compositionally biased region" description="Basic and acidic residues" evidence="7">
    <location>
        <begin position="1"/>
        <end position="18"/>
    </location>
</feature>
<dbReference type="Proteomes" id="UP000179797">
    <property type="component" value="Unassembled WGS sequence"/>
</dbReference>
<evidence type="ECO:0000313" key="10">
    <source>
        <dbReference type="Proteomes" id="UP000179797"/>
    </source>
</evidence>
<dbReference type="Pfam" id="PF01967">
    <property type="entry name" value="MoaC"/>
    <property type="match status" value="1"/>
</dbReference>
<comment type="catalytic activity">
    <reaction evidence="1">
        <text>(8S)-3',8-cyclo-7,8-dihydroguanosine 5'-triphosphate = cyclic pyranopterin phosphate + diphosphate</text>
        <dbReference type="Rhea" id="RHEA:49580"/>
        <dbReference type="ChEBI" id="CHEBI:33019"/>
        <dbReference type="ChEBI" id="CHEBI:59648"/>
        <dbReference type="ChEBI" id="CHEBI:131766"/>
        <dbReference type="EC" id="4.6.1.17"/>
    </reaction>
</comment>
<dbReference type="GO" id="GO:0061799">
    <property type="term" value="F:cyclic pyranopterin monophosphate synthase activity"/>
    <property type="evidence" value="ECO:0007669"/>
    <property type="project" value="UniProtKB-EC"/>
</dbReference>
<evidence type="ECO:0000256" key="1">
    <source>
        <dbReference type="ARBA" id="ARBA00001637"/>
    </source>
</evidence>
<proteinExistence type="predicted"/>
<keyword evidence="10" id="KW-1185">Reference proteome</keyword>
<feature type="region of interest" description="Disordered" evidence="7">
    <location>
        <begin position="1"/>
        <end position="24"/>
    </location>
</feature>
<dbReference type="NCBIfam" id="TIGR00581">
    <property type="entry name" value="moaC"/>
    <property type="match status" value="1"/>
</dbReference>
<dbReference type="RefSeq" id="WP_044218788.1">
    <property type="nucleotide sequence ID" value="NZ_JRYR02000001.1"/>
</dbReference>
<dbReference type="Gene3D" id="3.30.70.640">
    <property type="entry name" value="Molybdopterin cofactor biosynthesis C (MoaC) domain"/>
    <property type="match status" value="1"/>
</dbReference>
<feature type="domain" description="Molybdopterin cofactor biosynthesis C (MoaC)" evidence="8">
    <location>
        <begin position="22"/>
        <end position="158"/>
    </location>
</feature>
<evidence type="ECO:0000256" key="7">
    <source>
        <dbReference type="SAM" id="MobiDB-lite"/>
    </source>
</evidence>
<dbReference type="EMBL" id="JRYR02000001">
    <property type="protein sequence ID" value="OHX68466.1"/>
    <property type="molecule type" value="Genomic_DNA"/>
</dbReference>
<evidence type="ECO:0000256" key="6">
    <source>
        <dbReference type="ARBA" id="ARBA00055087"/>
    </source>
</evidence>
<dbReference type="CDD" id="cd01420">
    <property type="entry name" value="MoaC_PE"/>
    <property type="match status" value="1"/>
</dbReference>
<sequence>MNNQEEKNTTLTHLDKEGNPSMVDVGEKNITTRVAVAQSIVEFPLEVAQTIQTQDNLTKKGSIFQTAIIAGIMGTKKTSELIPLCHPLPLDKCNIEIEWTSDTELIIKSTAKVTSKTGVEMEALTGATVAALTIYDMCKALSQDIVIKETKLFHKSGGKTDFNR</sequence>
<evidence type="ECO:0000256" key="3">
    <source>
        <dbReference type="ARBA" id="ARBA00012575"/>
    </source>
</evidence>
<evidence type="ECO:0000313" key="9">
    <source>
        <dbReference type="EMBL" id="OHX68466.1"/>
    </source>
</evidence>
<dbReference type="PANTHER" id="PTHR22960">
    <property type="entry name" value="MOLYBDOPTERIN COFACTOR SYNTHESIS PROTEIN A"/>
    <property type="match status" value="1"/>
</dbReference>
<dbReference type="InterPro" id="IPR047594">
    <property type="entry name" value="MoaC_bact/euk"/>
</dbReference>
<evidence type="ECO:0000259" key="8">
    <source>
        <dbReference type="Pfam" id="PF01967"/>
    </source>
</evidence>
<evidence type="ECO:0000256" key="5">
    <source>
        <dbReference type="ARBA" id="ARBA00023239"/>
    </source>
</evidence>
<organism evidence="9 10">
    <name type="scientific">Flammeovirga pacifica</name>
    <dbReference type="NCBI Taxonomy" id="915059"/>
    <lineage>
        <taxon>Bacteria</taxon>
        <taxon>Pseudomonadati</taxon>
        <taxon>Bacteroidota</taxon>
        <taxon>Cytophagia</taxon>
        <taxon>Cytophagales</taxon>
        <taxon>Flammeovirgaceae</taxon>
        <taxon>Flammeovirga</taxon>
    </lineage>
</organism>
<dbReference type="UniPathway" id="UPA00344"/>
<dbReference type="InterPro" id="IPR050105">
    <property type="entry name" value="MoCo_biosynth_MoaA/MoaC"/>
</dbReference>
<comment type="caution">
    <text evidence="9">The sequence shown here is derived from an EMBL/GenBank/DDBJ whole genome shotgun (WGS) entry which is preliminary data.</text>
</comment>
<dbReference type="InterPro" id="IPR023045">
    <property type="entry name" value="MoaC"/>
</dbReference>
<dbReference type="InterPro" id="IPR036522">
    <property type="entry name" value="MoaC_sf"/>
</dbReference>
<gene>
    <name evidence="9" type="ORF">NH26_06535</name>
</gene>
<name>A0A1S1Z5A5_FLAPC</name>